<feature type="coiled-coil region" evidence="1">
    <location>
        <begin position="394"/>
        <end position="428"/>
    </location>
</feature>
<dbReference type="Gene3D" id="1.10.720.30">
    <property type="entry name" value="SAP domain"/>
    <property type="match status" value="1"/>
</dbReference>
<feature type="compositionally biased region" description="Low complexity" evidence="2">
    <location>
        <begin position="254"/>
        <end position="264"/>
    </location>
</feature>
<dbReference type="PROSITE" id="PS50800">
    <property type="entry name" value="SAP"/>
    <property type="match status" value="1"/>
</dbReference>
<name>A0ABN9RAL6_9DINO</name>
<dbReference type="Pfam" id="PF02037">
    <property type="entry name" value="SAP"/>
    <property type="match status" value="1"/>
</dbReference>
<protein>
    <recommendedName>
        <fullName evidence="3">SAP domain-containing protein</fullName>
    </recommendedName>
</protein>
<dbReference type="Proteomes" id="UP001189429">
    <property type="component" value="Unassembled WGS sequence"/>
</dbReference>
<evidence type="ECO:0000256" key="2">
    <source>
        <dbReference type="SAM" id="MobiDB-lite"/>
    </source>
</evidence>
<dbReference type="SUPFAM" id="SSF68906">
    <property type="entry name" value="SAP domain"/>
    <property type="match status" value="1"/>
</dbReference>
<feature type="region of interest" description="Disordered" evidence="2">
    <location>
        <begin position="232"/>
        <end position="283"/>
    </location>
</feature>
<evidence type="ECO:0000259" key="3">
    <source>
        <dbReference type="PROSITE" id="PS50800"/>
    </source>
</evidence>
<feature type="region of interest" description="Disordered" evidence="2">
    <location>
        <begin position="566"/>
        <end position="588"/>
    </location>
</feature>
<keyword evidence="5" id="KW-1185">Reference proteome</keyword>
<sequence length="734" mass="78663">MVLPAGAECAQPQAAQDPTLWVVAVPSYDRVEVLRAKTLKLLLESLHPSRIFVFAAPSQLEGSADKRALQGLGVHVCEGGQGIRAQRNCIMRYFQRHFPRRQRVLEVDDDLDGLVTVTFPAAEADGSKPHNSGKLVHVPRSSFKALVDLLWHVALEDHGCAMWGIYNAANPSWMSQRLTKGIVHTTGQLQAYEVPDRDVSLTCEVMEVRRTTSGVSCWPRVRGSISWPRAPRITAQAASAASSSRRATTRTRRAGSGTRAPGPRSARRSSSRGPSPSMVSPIPEKAESKLLPGMKHESLYHAPGGRFRVGRRADKLPADTLSCWHGIRRLAGLADDVKDFAPPAPVNDVDDIDRIVLKNTKWTVPQLRELCKERGCQSSGSKGDLIERLTHTFLLAERKEREIAERRLQDAVDELRAERERRQLAEANQKAGGAAAAAAAGAGGPAECAASAAAAATKATAAAAAAAAAGGGGRASEEQTRGRSRRVRGRAPAEAAAAAAAAASRAGSTPGRARAERAHGRRFRVRRRLHQRLRSPLRPLLCDARPGPQLGRCRASACSGSRRRARPTPCWPSCTRGRAPRSRRGTSSRVLTALSRRRFAATSAARSGWPTRATAMPRRRSRRSSRPCCGSRAAPTTTDHGGCAGPAPKVMPPWAYRGGRRTGNGLLGWPWPWPPRGRRAGLRAAATSGDCSGSWTAWGEGTGGPAAVLPASGVLRALCGGGLRGRCVTSARRS</sequence>
<dbReference type="SMART" id="SM00513">
    <property type="entry name" value="SAP"/>
    <property type="match status" value="1"/>
</dbReference>
<evidence type="ECO:0000313" key="5">
    <source>
        <dbReference type="Proteomes" id="UP001189429"/>
    </source>
</evidence>
<feature type="region of interest" description="Disordered" evidence="2">
    <location>
        <begin position="469"/>
        <end position="520"/>
    </location>
</feature>
<proteinExistence type="predicted"/>
<organism evidence="4 5">
    <name type="scientific">Prorocentrum cordatum</name>
    <dbReference type="NCBI Taxonomy" id="2364126"/>
    <lineage>
        <taxon>Eukaryota</taxon>
        <taxon>Sar</taxon>
        <taxon>Alveolata</taxon>
        <taxon>Dinophyceae</taxon>
        <taxon>Prorocentrales</taxon>
        <taxon>Prorocentraceae</taxon>
        <taxon>Prorocentrum</taxon>
    </lineage>
</organism>
<feature type="domain" description="SAP" evidence="3">
    <location>
        <begin position="359"/>
        <end position="393"/>
    </location>
</feature>
<feature type="compositionally biased region" description="Low complexity" evidence="2">
    <location>
        <begin position="602"/>
        <end position="616"/>
    </location>
</feature>
<feature type="region of interest" description="Disordered" evidence="2">
    <location>
        <begin position="602"/>
        <end position="645"/>
    </location>
</feature>
<feature type="compositionally biased region" description="Low complexity" evidence="2">
    <location>
        <begin position="232"/>
        <end position="246"/>
    </location>
</feature>
<evidence type="ECO:0000256" key="1">
    <source>
        <dbReference type="SAM" id="Coils"/>
    </source>
</evidence>
<reference evidence="4" key="1">
    <citation type="submission" date="2023-10" db="EMBL/GenBank/DDBJ databases">
        <authorList>
            <person name="Chen Y."/>
            <person name="Shah S."/>
            <person name="Dougan E. K."/>
            <person name="Thang M."/>
            <person name="Chan C."/>
        </authorList>
    </citation>
    <scope>NUCLEOTIDE SEQUENCE [LARGE SCALE GENOMIC DNA]</scope>
</reference>
<dbReference type="InterPro" id="IPR036361">
    <property type="entry name" value="SAP_dom_sf"/>
</dbReference>
<accession>A0ABN9RAL6</accession>
<keyword evidence="1" id="KW-0175">Coiled coil</keyword>
<gene>
    <name evidence="4" type="ORF">PCOR1329_LOCUS18575</name>
</gene>
<comment type="caution">
    <text evidence="4">The sequence shown here is derived from an EMBL/GenBank/DDBJ whole genome shotgun (WGS) entry which is preliminary data.</text>
</comment>
<evidence type="ECO:0000313" key="4">
    <source>
        <dbReference type="EMBL" id="CAK0815215.1"/>
    </source>
</evidence>
<feature type="compositionally biased region" description="Low complexity" evidence="2">
    <location>
        <begin position="490"/>
        <end position="512"/>
    </location>
</feature>
<dbReference type="InterPro" id="IPR003034">
    <property type="entry name" value="SAP_dom"/>
</dbReference>
<dbReference type="EMBL" id="CAUYUJ010005858">
    <property type="protein sequence ID" value="CAK0815215.1"/>
    <property type="molecule type" value="Genomic_DNA"/>
</dbReference>